<comment type="similarity">
    <text evidence="1">Belongs to the enoyl-CoA hydratase/isomerase family.</text>
</comment>
<evidence type="ECO:0000256" key="1">
    <source>
        <dbReference type="ARBA" id="ARBA00005254"/>
    </source>
</evidence>
<protein>
    <submittedName>
        <fullName evidence="2">Crotonase/enoyl-CoA hydratase family protein</fullName>
    </submittedName>
</protein>
<dbReference type="PANTHER" id="PTHR43802:SF1">
    <property type="entry name" value="IP11341P-RELATED"/>
    <property type="match status" value="1"/>
</dbReference>
<dbReference type="SUPFAM" id="SSF52096">
    <property type="entry name" value="ClpP/crotonase"/>
    <property type="match status" value="1"/>
</dbReference>
<dbReference type="InterPro" id="IPR001753">
    <property type="entry name" value="Enoyl-CoA_hydra/iso"/>
</dbReference>
<dbReference type="Gene3D" id="1.10.12.10">
    <property type="entry name" value="Lyase 2-enoyl-coa Hydratase, Chain A, domain 2"/>
    <property type="match status" value="1"/>
</dbReference>
<name>A0ABW7WSP7_9NOCA</name>
<dbReference type="InterPro" id="IPR029045">
    <property type="entry name" value="ClpP/crotonase-like_dom_sf"/>
</dbReference>
<dbReference type="RefSeq" id="WP_357400871.1">
    <property type="nucleotide sequence ID" value="NZ_JBEYCD010000001.1"/>
</dbReference>
<accession>A0ABW7WSP7</accession>
<dbReference type="Proteomes" id="UP001611415">
    <property type="component" value="Unassembled WGS sequence"/>
</dbReference>
<evidence type="ECO:0000313" key="2">
    <source>
        <dbReference type="EMBL" id="MFI2471797.1"/>
    </source>
</evidence>
<comment type="caution">
    <text evidence="2">The sequence shown here is derived from an EMBL/GenBank/DDBJ whole genome shotgun (WGS) entry which is preliminary data.</text>
</comment>
<gene>
    <name evidence="2" type="ORF">ACH49W_00320</name>
</gene>
<dbReference type="PANTHER" id="PTHR43802">
    <property type="entry name" value="ENOYL-COA HYDRATASE"/>
    <property type="match status" value="1"/>
</dbReference>
<organism evidence="2 3">
    <name type="scientific">Nocardia xishanensis</name>
    <dbReference type="NCBI Taxonomy" id="238964"/>
    <lineage>
        <taxon>Bacteria</taxon>
        <taxon>Bacillati</taxon>
        <taxon>Actinomycetota</taxon>
        <taxon>Actinomycetes</taxon>
        <taxon>Mycobacteriales</taxon>
        <taxon>Nocardiaceae</taxon>
        <taxon>Nocardia</taxon>
    </lineage>
</organism>
<dbReference type="CDD" id="cd06558">
    <property type="entry name" value="crotonase-like"/>
    <property type="match status" value="1"/>
</dbReference>
<dbReference type="InterPro" id="IPR014748">
    <property type="entry name" value="Enoyl-CoA_hydra_C"/>
</dbReference>
<evidence type="ECO:0000313" key="3">
    <source>
        <dbReference type="Proteomes" id="UP001611415"/>
    </source>
</evidence>
<sequence>MTYETLTIRRRGAVQIIGLDRPAKRNAFDITMLRELATAFGELDRDDSVRAAVLYGEGAMFTSGLDLAGVAGEIQAGNSLVPEGGINPWQVEGKQVSKPIVAAVHGKVLTLGIELMLAADIVVAAESTTFAQLEISRGIYPFGGTTIRFPRAAGWGNAMRWLLTAEEFDAAEAHRIGVVQEVVPDDTHVERAIEIARVIARQAPLGVQATLRNARLAQREGEAVAEAELVPTVQKLFTTEDAAIGIQAFLTRTTAEYVGR</sequence>
<dbReference type="EMBL" id="JBIRYO010000001">
    <property type="protein sequence ID" value="MFI2471797.1"/>
    <property type="molecule type" value="Genomic_DNA"/>
</dbReference>
<proteinExistence type="inferred from homology"/>
<reference evidence="2 3" key="1">
    <citation type="submission" date="2024-10" db="EMBL/GenBank/DDBJ databases">
        <title>The Natural Products Discovery Center: Release of the First 8490 Sequenced Strains for Exploring Actinobacteria Biosynthetic Diversity.</title>
        <authorList>
            <person name="Kalkreuter E."/>
            <person name="Kautsar S.A."/>
            <person name="Yang D."/>
            <person name="Bader C.D."/>
            <person name="Teijaro C.N."/>
            <person name="Fluegel L."/>
            <person name="Davis C.M."/>
            <person name="Simpson J.R."/>
            <person name="Lauterbach L."/>
            <person name="Steele A.D."/>
            <person name="Gui C."/>
            <person name="Meng S."/>
            <person name="Li G."/>
            <person name="Viehrig K."/>
            <person name="Ye F."/>
            <person name="Su P."/>
            <person name="Kiefer A.F."/>
            <person name="Nichols A."/>
            <person name="Cepeda A.J."/>
            <person name="Yan W."/>
            <person name="Fan B."/>
            <person name="Jiang Y."/>
            <person name="Adhikari A."/>
            <person name="Zheng C.-J."/>
            <person name="Schuster L."/>
            <person name="Cowan T.M."/>
            <person name="Smanski M.J."/>
            <person name="Chevrette M.G."/>
            <person name="De Carvalho L.P.S."/>
            <person name="Shen B."/>
        </authorList>
    </citation>
    <scope>NUCLEOTIDE SEQUENCE [LARGE SCALE GENOMIC DNA]</scope>
    <source>
        <strain evidence="2 3">NPDC019275</strain>
    </source>
</reference>
<keyword evidence="3" id="KW-1185">Reference proteome</keyword>
<dbReference type="NCBIfam" id="NF005126">
    <property type="entry name" value="PRK06563.1"/>
    <property type="match status" value="1"/>
</dbReference>
<dbReference type="Pfam" id="PF00378">
    <property type="entry name" value="ECH_1"/>
    <property type="match status" value="1"/>
</dbReference>
<dbReference type="Gene3D" id="3.90.226.10">
    <property type="entry name" value="2-enoyl-CoA Hydratase, Chain A, domain 1"/>
    <property type="match status" value="1"/>
</dbReference>